<dbReference type="InterPro" id="IPR051092">
    <property type="entry name" value="FYVE_RhoGEF_PH"/>
</dbReference>
<dbReference type="SUPFAM" id="SSF48065">
    <property type="entry name" value="DBL homology domain (DH-domain)"/>
    <property type="match status" value="1"/>
</dbReference>
<dbReference type="SMART" id="SM00325">
    <property type="entry name" value="RhoGEF"/>
    <property type="match status" value="1"/>
</dbReference>
<evidence type="ECO:0000313" key="2">
    <source>
        <dbReference type="EMBL" id="KCZ79311.1"/>
    </source>
</evidence>
<reference evidence="2 3" key="2">
    <citation type="submission" date="2014-03" db="EMBL/GenBank/DDBJ databases">
        <title>The Genome Sequence of Anncaliia algerae insect isolate PRA339.</title>
        <authorList>
            <consortium name="The Broad Institute Genome Sequencing Platform"/>
            <consortium name="The Broad Institute Genome Sequencing Center for Infectious Disease"/>
            <person name="Cuomo C."/>
            <person name="Becnel J."/>
            <person name="Sanscrainte N."/>
            <person name="Walker B."/>
            <person name="Young S.K."/>
            <person name="Zeng Q."/>
            <person name="Gargeya S."/>
            <person name="Fitzgerald M."/>
            <person name="Haas B."/>
            <person name="Abouelleil A."/>
            <person name="Alvarado L."/>
            <person name="Arachchi H.M."/>
            <person name="Berlin A.M."/>
            <person name="Chapman S.B."/>
            <person name="Dewar J."/>
            <person name="Goldberg J."/>
            <person name="Griggs A."/>
            <person name="Gujja S."/>
            <person name="Hansen M."/>
            <person name="Howarth C."/>
            <person name="Imamovic A."/>
            <person name="Larimer J."/>
            <person name="McCowan C."/>
            <person name="Murphy C."/>
            <person name="Neiman D."/>
            <person name="Pearson M."/>
            <person name="Priest M."/>
            <person name="Roberts A."/>
            <person name="Saif S."/>
            <person name="Shea T."/>
            <person name="Sisk P."/>
            <person name="Sykes S."/>
            <person name="Wortman J."/>
            <person name="Nusbaum C."/>
            <person name="Birren B."/>
        </authorList>
    </citation>
    <scope>NUCLEOTIDE SEQUENCE [LARGE SCALE GENOMIC DNA]</scope>
    <source>
        <strain evidence="2 3">PRA339</strain>
    </source>
</reference>
<organism evidence="2 3">
    <name type="scientific">Anncaliia algerae PRA339</name>
    <dbReference type="NCBI Taxonomy" id="1288291"/>
    <lineage>
        <taxon>Eukaryota</taxon>
        <taxon>Fungi</taxon>
        <taxon>Fungi incertae sedis</taxon>
        <taxon>Microsporidia</taxon>
        <taxon>Tubulinosematoidea</taxon>
        <taxon>Tubulinosematidae</taxon>
        <taxon>Anncaliia</taxon>
    </lineage>
</organism>
<dbReference type="AlphaFoldDB" id="A0A059EX54"/>
<dbReference type="HOGENOM" id="CLU_031854_0_0_1"/>
<gene>
    <name evidence="2" type="ORF">H312_03302</name>
</gene>
<dbReference type="GO" id="GO:0005737">
    <property type="term" value="C:cytoplasm"/>
    <property type="evidence" value="ECO:0007669"/>
    <property type="project" value="TreeGrafter"/>
</dbReference>
<dbReference type="PANTHER" id="PTHR12673:SF159">
    <property type="entry name" value="LD03170P"/>
    <property type="match status" value="1"/>
</dbReference>
<dbReference type="InterPro" id="IPR000219">
    <property type="entry name" value="DH_dom"/>
</dbReference>
<dbReference type="Pfam" id="PF00621">
    <property type="entry name" value="RhoGEF"/>
    <property type="match status" value="1"/>
</dbReference>
<dbReference type="PROSITE" id="PS50010">
    <property type="entry name" value="DH_2"/>
    <property type="match status" value="1"/>
</dbReference>
<proteinExistence type="predicted"/>
<evidence type="ECO:0000259" key="1">
    <source>
        <dbReference type="PROSITE" id="PS50010"/>
    </source>
</evidence>
<dbReference type="OrthoDB" id="2272012at2759"/>
<name>A0A059EX54_9MICR</name>
<sequence>MAVNIFEEILESEKGYLQDLQMWSEEFRLMILNYNKVNTSNKRGLIEKIFYNYQDFCRLHKSIVSHFKGKSTVQEIDFVEVFLDHIERFSCYETYALATPMAEVNTKLEAVYNKSFRNQLKNFLRRRNFSHFSTSHFILRPIQRIVRYELYLKKLRKNLQDPEKLEKINILITKFVEISNRVSLNYSKTKNSARIFEIYSLLEPLNKNNIALDLINSKRILIQEGDCVLNYEGDQVNDRLAKLFLFDNLILVCWKKLDIKDSLLRILEVIQLATAKFEYDKKNVWVKIQTQKKLVVLKFDLHKIRNLWFKKFTETQQLLAKESVVNIEEIIVPFNKEYEFESIANVNFKKFEVKDQKYIYDRFNSEINKAGLFFQPENIFSFWNVLGEKTGIGEKNIELSVSNAPCIEKDILFFYTKDNLYLKIISDEITIYNKSVNEIYYDHENFLIIFISNKEIFVDVFSTIKYPLNPILIQKNVTNFFVYYLRDLKFLAIVYDADEYYSEILIYNISTQKDKTYLSFIRKAFVGIDIKHIFGIDDMTIVVSEDTKIVNMYTLEIWPFLNPFNYILTYHLHCVDNKNPSFVWQIDYDTIMLCFSSFAIYTDRNGNTKSDINILLWQFEAINFNTAKNMLIVSGDTEYAIIKDKKVLRYKRSRFFKIAILNNEIYVFEKYSVYKVMINDN</sequence>
<dbReference type="Proteomes" id="UP000030655">
    <property type="component" value="Unassembled WGS sequence"/>
</dbReference>
<protein>
    <recommendedName>
        <fullName evidence="1">DH domain-containing protein</fullName>
    </recommendedName>
</protein>
<dbReference type="Gene3D" id="1.20.900.10">
    <property type="entry name" value="Dbl homology (DH) domain"/>
    <property type="match status" value="1"/>
</dbReference>
<dbReference type="STRING" id="1288291.A0A059EX54"/>
<dbReference type="PANTHER" id="PTHR12673">
    <property type="entry name" value="FACIOGENITAL DYSPLASIA PROTEIN"/>
    <property type="match status" value="1"/>
</dbReference>
<dbReference type="EMBL" id="KK365301">
    <property type="protein sequence ID" value="KCZ79311.1"/>
    <property type="molecule type" value="Genomic_DNA"/>
</dbReference>
<dbReference type="InterPro" id="IPR035899">
    <property type="entry name" value="DBL_dom_sf"/>
</dbReference>
<dbReference type="VEuPathDB" id="MicrosporidiaDB:H312_03302"/>
<evidence type="ECO:0000313" key="3">
    <source>
        <dbReference type="Proteomes" id="UP000030655"/>
    </source>
</evidence>
<reference evidence="3" key="1">
    <citation type="submission" date="2013-02" db="EMBL/GenBank/DDBJ databases">
        <authorList>
            <consortium name="The Broad Institute Genome Sequencing Platform"/>
            <person name="Cuomo C."/>
            <person name="Becnel J."/>
            <person name="Sanscrainte N."/>
            <person name="Walker B."/>
            <person name="Young S.K."/>
            <person name="Zeng Q."/>
            <person name="Gargeya S."/>
            <person name="Fitzgerald M."/>
            <person name="Haas B."/>
            <person name="Abouelleil A."/>
            <person name="Alvarado L."/>
            <person name="Arachchi H.M."/>
            <person name="Berlin A.M."/>
            <person name="Chapman S.B."/>
            <person name="Dewar J."/>
            <person name="Goldberg J."/>
            <person name="Griggs A."/>
            <person name="Gujja S."/>
            <person name="Hansen M."/>
            <person name="Howarth C."/>
            <person name="Imamovic A."/>
            <person name="Larimer J."/>
            <person name="McCowan C."/>
            <person name="Murphy C."/>
            <person name="Neiman D."/>
            <person name="Pearson M."/>
            <person name="Priest M."/>
            <person name="Roberts A."/>
            <person name="Saif S."/>
            <person name="Shea T."/>
            <person name="Sisk P."/>
            <person name="Sykes S."/>
            <person name="Wortman J."/>
            <person name="Nusbaum C."/>
            <person name="Birren B."/>
        </authorList>
    </citation>
    <scope>NUCLEOTIDE SEQUENCE [LARGE SCALE GENOMIC DNA]</scope>
    <source>
        <strain evidence="3">PRA339</strain>
    </source>
</reference>
<feature type="domain" description="DH" evidence="1">
    <location>
        <begin position="1"/>
        <end position="182"/>
    </location>
</feature>
<accession>A0A059EX54</accession>
<dbReference type="GO" id="GO:0005085">
    <property type="term" value="F:guanyl-nucleotide exchange factor activity"/>
    <property type="evidence" value="ECO:0007669"/>
    <property type="project" value="InterPro"/>
</dbReference>
<keyword evidence="3" id="KW-1185">Reference proteome</keyword>